<dbReference type="EMBL" id="CP115612">
    <property type="protein sequence ID" value="WBW74269.1"/>
    <property type="molecule type" value="Genomic_DNA"/>
</dbReference>
<dbReference type="PANTHER" id="PTHR21049">
    <property type="entry name" value="RIBOPHORIN I"/>
    <property type="match status" value="1"/>
</dbReference>
<feature type="transmembrane region" description="Helical" evidence="10">
    <location>
        <begin position="421"/>
        <end position="443"/>
    </location>
</feature>
<evidence type="ECO:0000256" key="2">
    <source>
        <dbReference type="ARBA" id="ARBA00004115"/>
    </source>
</evidence>
<evidence type="ECO:0000256" key="3">
    <source>
        <dbReference type="ARBA" id="ARBA00004922"/>
    </source>
</evidence>
<evidence type="ECO:0000313" key="12">
    <source>
        <dbReference type="Proteomes" id="UP001212411"/>
    </source>
</evidence>
<sequence>MWFLKAFLWTFIVGFVFAEQVWKNSNAIRSIDLRSTFVRETNSLIIVNEGNEPESVYRYHQHLNEDEKVADIRAVIKELSKKKAQITKVDDESFDILLETPVQPGESLTISLQTSLVHGVRPLPAAIDQDDAQFLVYKTSRFLDSMYPTEQQRTRFVLPSSDIESFTTFDESPVRKGNTLVYETRSLVVPGDSEEEIQVRFEHTNPLPNALDFQMQVELHQYRQKIDVSERIIVENRSAKLKNPFDRARWYMKNFYNPVSTAINRFLINLPKDVSDVSYTDEVGNITTSHMRTEPKQTVLELLPRYPVFGGWNYLYKLAWSMPYSTFADQEDEQTVIQLPLTWVPGELLFEKAIWSYVFPEGASNISVKMPIEVDSSKVETVYKFLDTKGRQVYTFEATNAIDGTPSQFVEISYSFDSSIMYMRIAIITALVLILATAVYLIWAP</sequence>
<evidence type="ECO:0000256" key="5">
    <source>
        <dbReference type="ARBA" id="ARBA00022692"/>
    </source>
</evidence>
<evidence type="ECO:0000256" key="8">
    <source>
        <dbReference type="ARBA" id="ARBA00022989"/>
    </source>
</evidence>
<dbReference type="GO" id="GO:0018279">
    <property type="term" value="P:protein N-linked glycosylation via asparagine"/>
    <property type="evidence" value="ECO:0007669"/>
    <property type="project" value="TreeGrafter"/>
</dbReference>
<comment type="similarity">
    <text evidence="4 10">Belongs to the OST1 family.</text>
</comment>
<dbReference type="RefSeq" id="XP_056038512.1">
    <property type="nucleotide sequence ID" value="XM_056181708.1"/>
</dbReference>
<feature type="signal peptide" evidence="10">
    <location>
        <begin position="1"/>
        <end position="18"/>
    </location>
</feature>
<dbReference type="AlphaFoldDB" id="A0AAF0AY12"/>
<keyword evidence="7 10" id="KW-0256">Endoplasmic reticulum</keyword>
<name>A0AAF0AY12_9SCHI</name>
<protein>
    <recommendedName>
        <fullName evidence="10">Dolichyl-diphosphooligosaccharide--protein glycosyltransferase subunit 1</fullName>
    </recommendedName>
</protein>
<dbReference type="Proteomes" id="UP001212411">
    <property type="component" value="Chromosome 2"/>
</dbReference>
<comment type="subunit">
    <text evidence="10">Component of the oligosaccharyltransferase (OST) complex.</text>
</comment>
<evidence type="ECO:0000256" key="1">
    <source>
        <dbReference type="ARBA" id="ARBA00002791"/>
    </source>
</evidence>
<dbReference type="GO" id="GO:0008250">
    <property type="term" value="C:oligosaccharyltransferase complex"/>
    <property type="evidence" value="ECO:0007669"/>
    <property type="project" value="UniProtKB-UniRule"/>
</dbReference>
<keyword evidence="9 10" id="KW-0472">Membrane</keyword>
<evidence type="ECO:0000256" key="7">
    <source>
        <dbReference type="ARBA" id="ARBA00022824"/>
    </source>
</evidence>
<evidence type="ECO:0000313" key="11">
    <source>
        <dbReference type="EMBL" id="WBW74269.1"/>
    </source>
</evidence>
<keyword evidence="12" id="KW-1185">Reference proteome</keyword>
<keyword evidence="5 10" id="KW-0812">Transmembrane</keyword>
<feature type="chain" id="PRO_5041774662" description="Dolichyl-diphosphooligosaccharide--protein glycosyltransferase subunit 1" evidence="10">
    <location>
        <begin position="19"/>
        <end position="445"/>
    </location>
</feature>
<comment type="subcellular location">
    <subcellularLocation>
        <location evidence="2 10">Endoplasmic reticulum membrane</location>
        <topology evidence="2 10">Single-pass type I membrane protein</topology>
    </subcellularLocation>
</comment>
<proteinExistence type="inferred from homology"/>
<comment type="function">
    <text evidence="1 10">Subunit of the oligosaccharyl transferase (OST) complex that catalyzes the initial transfer of a defined glycan (Glc(3)Man(9)GlcNAc(2) in eukaryotes) from the lipid carrier dolichol-pyrophosphate to an asparagine residue within an Asn-X-Ser/Thr consensus motif in nascent polypeptide chains, the first step in protein N-glycosylation. N-glycosylation occurs cotranslationally and the complex associates with the Sec61 complex at the channel-forming translocon complex that mediates protein translocation across the endoplasmic reticulum (ER). All subunits are required for a maximal enzyme activity.</text>
</comment>
<accession>A0AAF0AY12</accession>
<keyword evidence="8 10" id="KW-1133">Transmembrane helix</keyword>
<evidence type="ECO:0000256" key="9">
    <source>
        <dbReference type="ARBA" id="ARBA00023136"/>
    </source>
</evidence>
<dbReference type="KEGG" id="som:SOMG_02917"/>
<dbReference type="InterPro" id="IPR007676">
    <property type="entry name" value="Ribophorin_I"/>
</dbReference>
<dbReference type="PANTHER" id="PTHR21049:SF0">
    <property type="entry name" value="DOLICHYL-DIPHOSPHOOLIGOSACCHARIDE--PROTEIN GLYCOSYLTRANSFERASE SUBUNIT 1"/>
    <property type="match status" value="1"/>
</dbReference>
<evidence type="ECO:0000256" key="6">
    <source>
        <dbReference type="ARBA" id="ARBA00022729"/>
    </source>
</evidence>
<organism evidence="11 12">
    <name type="scientific">Schizosaccharomyces osmophilus</name>
    <dbReference type="NCBI Taxonomy" id="2545709"/>
    <lineage>
        <taxon>Eukaryota</taxon>
        <taxon>Fungi</taxon>
        <taxon>Dikarya</taxon>
        <taxon>Ascomycota</taxon>
        <taxon>Taphrinomycotina</taxon>
        <taxon>Schizosaccharomycetes</taxon>
        <taxon>Schizosaccharomycetales</taxon>
        <taxon>Schizosaccharomycetaceae</taxon>
        <taxon>Schizosaccharomyces</taxon>
    </lineage>
</organism>
<gene>
    <name evidence="11" type="primary">ost1</name>
    <name evidence="11" type="ORF">SOMG_02917</name>
</gene>
<dbReference type="GeneID" id="80876397"/>
<dbReference type="Pfam" id="PF04597">
    <property type="entry name" value="Ribophorin_I"/>
    <property type="match status" value="1"/>
</dbReference>
<evidence type="ECO:0000256" key="10">
    <source>
        <dbReference type="RuleBase" id="RU361143"/>
    </source>
</evidence>
<keyword evidence="6 10" id="KW-0732">Signal</keyword>
<reference evidence="11 12" key="1">
    <citation type="journal article" date="2023" name="G3 (Bethesda)">
        <title>A high-quality reference genome for the fission yeast Schizosaccharomyces osmophilus.</title>
        <authorList>
            <person name="Jia G.S."/>
            <person name="Zhang W.C."/>
            <person name="Liang Y."/>
            <person name="Liu X.H."/>
            <person name="Rhind N."/>
            <person name="Pidoux A."/>
            <person name="Brysch-Herzberg M."/>
            <person name="Du L.L."/>
        </authorList>
    </citation>
    <scope>NUCLEOTIDE SEQUENCE [LARGE SCALE GENOMIC DNA]</scope>
    <source>
        <strain evidence="11 12">CBS 15793</strain>
    </source>
</reference>
<comment type="pathway">
    <text evidence="3 10">Protein modification; protein glycosylation.</text>
</comment>
<evidence type="ECO:0000256" key="4">
    <source>
        <dbReference type="ARBA" id="ARBA00008905"/>
    </source>
</evidence>